<evidence type="ECO:0000313" key="3">
    <source>
        <dbReference type="Proteomes" id="UP000219068"/>
    </source>
</evidence>
<reference evidence="2 3" key="1">
    <citation type="submission" date="2017-08" db="EMBL/GenBank/DDBJ databases">
        <authorList>
            <person name="de Groot N.N."/>
        </authorList>
    </citation>
    <scope>NUCLEOTIDE SEQUENCE [LARGE SCALE GENOMIC DNA]</scope>
    <source>
        <strain evidence="2 3">USBA 78</strain>
    </source>
</reference>
<proteinExistence type="predicted"/>
<dbReference type="EMBL" id="OBMM01000005">
    <property type="protein sequence ID" value="SOC25881.1"/>
    <property type="molecule type" value="Genomic_DNA"/>
</dbReference>
<organism evidence="2 3">
    <name type="scientific">Thalassospira xiamenensis</name>
    <dbReference type="NCBI Taxonomy" id="220697"/>
    <lineage>
        <taxon>Bacteria</taxon>
        <taxon>Pseudomonadati</taxon>
        <taxon>Pseudomonadota</taxon>
        <taxon>Alphaproteobacteria</taxon>
        <taxon>Rhodospirillales</taxon>
        <taxon>Thalassospiraceae</taxon>
        <taxon>Thalassospira</taxon>
    </lineage>
</organism>
<gene>
    <name evidence="2" type="ORF">SAMN05428964_1056</name>
</gene>
<evidence type="ECO:0000313" key="2">
    <source>
        <dbReference type="EMBL" id="SOC25881.1"/>
    </source>
</evidence>
<sequence length="141" mass="15316">MSISKLSACLIPPGKSVGEALIVAVALSISAAMFAWMVVVASTSLYSAENTEVWQADVAQPLRIESLKSDDLFVSYFSEEYLRCNSGSGVRTKHGVCLAMLKKLAQQHNLPNAYSTFADIVSPLNAAYVANPDRFLLPRLF</sequence>
<dbReference type="Proteomes" id="UP000219068">
    <property type="component" value="Unassembled WGS sequence"/>
</dbReference>
<accession>A0A285TR76</accession>
<dbReference type="RefSeq" id="WP_142994524.1">
    <property type="nucleotide sequence ID" value="NZ_OBMM01000005.1"/>
</dbReference>
<protein>
    <submittedName>
        <fullName evidence="2">Uncharacterized protein</fullName>
    </submittedName>
</protein>
<evidence type="ECO:0000256" key="1">
    <source>
        <dbReference type="SAM" id="Phobius"/>
    </source>
</evidence>
<keyword evidence="1" id="KW-1133">Transmembrane helix</keyword>
<keyword evidence="1" id="KW-0812">Transmembrane</keyword>
<keyword evidence="1" id="KW-0472">Membrane</keyword>
<feature type="transmembrane region" description="Helical" evidence="1">
    <location>
        <begin position="20"/>
        <end position="41"/>
    </location>
</feature>
<name>A0A285TR76_9PROT</name>
<dbReference type="AlphaFoldDB" id="A0A285TR76"/>